<evidence type="ECO:0000313" key="1">
    <source>
        <dbReference type="EMBL" id="CUO15982.1"/>
    </source>
</evidence>
<dbReference type="AlphaFoldDB" id="A0A174CRK2"/>
<dbReference type="SUPFAM" id="SSF53041">
    <property type="entry name" value="Resolvase-like"/>
    <property type="match status" value="1"/>
</dbReference>
<dbReference type="InterPro" id="IPR036162">
    <property type="entry name" value="Resolvase-like_N_sf"/>
</dbReference>
<accession>A0A174CRK2</accession>
<dbReference type="Gene3D" id="3.40.50.1390">
    <property type="entry name" value="Resolvase, N-terminal catalytic domain"/>
    <property type="match status" value="1"/>
</dbReference>
<dbReference type="Proteomes" id="UP000095439">
    <property type="component" value="Unassembled WGS sequence"/>
</dbReference>
<dbReference type="GO" id="GO:0003677">
    <property type="term" value="F:DNA binding"/>
    <property type="evidence" value="ECO:0007669"/>
    <property type="project" value="InterPro"/>
</dbReference>
<dbReference type="EMBL" id="CYYY01000013">
    <property type="protein sequence ID" value="CUO15982.1"/>
    <property type="molecule type" value="Genomic_DNA"/>
</dbReference>
<dbReference type="GO" id="GO:0000150">
    <property type="term" value="F:DNA strand exchange activity"/>
    <property type="evidence" value="ECO:0007669"/>
    <property type="project" value="InterPro"/>
</dbReference>
<protein>
    <submittedName>
        <fullName evidence="1">Uncharacterized protein</fullName>
    </submittedName>
</protein>
<reference evidence="1 2" key="1">
    <citation type="submission" date="2015-09" db="EMBL/GenBank/DDBJ databases">
        <authorList>
            <consortium name="Pathogen Informatics"/>
        </authorList>
    </citation>
    <scope>NUCLEOTIDE SEQUENCE [LARGE SCALE GENOMIC DNA]</scope>
    <source>
        <strain evidence="1 2">2789STDY5608866</strain>
    </source>
</reference>
<proteinExistence type="predicted"/>
<name>A0A174CRK2_9FIRM</name>
<gene>
    <name evidence="1" type="ORF">ERS852423_02447</name>
</gene>
<evidence type="ECO:0000313" key="2">
    <source>
        <dbReference type="Proteomes" id="UP000095439"/>
    </source>
</evidence>
<sequence length="69" mass="7792">MIRKCLNGEMLLTILSSLAQEEVESLSSNVKMGLQMKMKRGELVGFNGCFGYDYHQDTKMITVNETEAE</sequence>
<organism evidence="1 2">
    <name type="scientific">Dorea longicatena</name>
    <dbReference type="NCBI Taxonomy" id="88431"/>
    <lineage>
        <taxon>Bacteria</taxon>
        <taxon>Bacillati</taxon>
        <taxon>Bacillota</taxon>
        <taxon>Clostridia</taxon>
        <taxon>Lachnospirales</taxon>
        <taxon>Lachnospiraceae</taxon>
        <taxon>Dorea</taxon>
    </lineage>
</organism>